<dbReference type="AlphaFoldDB" id="A0A7J8M8T8"/>
<comment type="caution">
    <text evidence="2">The sequence shown here is derived from an EMBL/GenBank/DDBJ whole genome shotgun (WGS) entry which is preliminary data.</text>
</comment>
<proteinExistence type="predicted"/>
<dbReference type="EMBL" id="JABEZX010000007">
    <property type="protein sequence ID" value="MBA0561084.1"/>
    <property type="molecule type" value="Genomic_DNA"/>
</dbReference>
<organism evidence="2 3">
    <name type="scientific">Gossypium lobatum</name>
    <dbReference type="NCBI Taxonomy" id="34289"/>
    <lineage>
        <taxon>Eukaryota</taxon>
        <taxon>Viridiplantae</taxon>
        <taxon>Streptophyta</taxon>
        <taxon>Embryophyta</taxon>
        <taxon>Tracheophyta</taxon>
        <taxon>Spermatophyta</taxon>
        <taxon>Magnoliopsida</taxon>
        <taxon>eudicotyledons</taxon>
        <taxon>Gunneridae</taxon>
        <taxon>Pentapetalae</taxon>
        <taxon>rosids</taxon>
        <taxon>malvids</taxon>
        <taxon>Malvales</taxon>
        <taxon>Malvaceae</taxon>
        <taxon>Malvoideae</taxon>
        <taxon>Gossypium</taxon>
    </lineage>
</organism>
<feature type="region of interest" description="Disordered" evidence="1">
    <location>
        <begin position="1"/>
        <end position="21"/>
    </location>
</feature>
<accession>A0A7J8M8T8</accession>
<sequence>MTRLPISLEESLPGSTSPTSSTKELIFLENLVTTSPSILQLMQSSKPSARACRNKRIQERPVLFTIQSPRLSLITL</sequence>
<evidence type="ECO:0000313" key="3">
    <source>
        <dbReference type="Proteomes" id="UP000593572"/>
    </source>
</evidence>
<dbReference type="Proteomes" id="UP000593572">
    <property type="component" value="Unassembled WGS sequence"/>
</dbReference>
<reference evidence="2 3" key="1">
    <citation type="journal article" date="2019" name="Genome Biol. Evol.">
        <title>Insights into the evolution of the New World diploid cottons (Gossypium, subgenus Houzingenia) based on genome sequencing.</title>
        <authorList>
            <person name="Grover C.E."/>
            <person name="Arick M.A. 2nd"/>
            <person name="Thrash A."/>
            <person name="Conover J.L."/>
            <person name="Sanders W.S."/>
            <person name="Peterson D.G."/>
            <person name="Frelichowski J.E."/>
            <person name="Scheffler J.A."/>
            <person name="Scheffler B.E."/>
            <person name="Wendel J.F."/>
        </authorList>
    </citation>
    <scope>NUCLEOTIDE SEQUENCE [LARGE SCALE GENOMIC DNA]</scope>
    <source>
        <strain evidence="2">157</strain>
        <tissue evidence="2">Leaf</tissue>
    </source>
</reference>
<evidence type="ECO:0000313" key="2">
    <source>
        <dbReference type="EMBL" id="MBA0561084.1"/>
    </source>
</evidence>
<name>A0A7J8M8T8_9ROSI</name>
<gene>
    <name evidence="2" type="ORF">Golob_017937</name>
</gene>
<protein>
    <submittedName>
        <fullName evidence="2">Uncharacterized protein</fullName>
    </submittedName>
</protein>
<keyword evidence="3" id="KW-1185">Reference proteome</keyword>
<evidence type="ECO:0000256" key="1">
    <source>
        <dbReference type="SAM" id="MobiDB-lite"/>
    </source>
</evidence>